<keyword evidence="4" id="KW-1185">Reference proteome</keyword>
<reference evidence="3 4" key="1">
    <citation type="submission" date="2017-12" db="EMBL/GenBank/DDBJ databases">
        <title>Sequencing the genomes of 1000 Actinobacteria strains.</title>
        <authorList>
            <person name="Klenk H.-P."/>
        </authorList>
    </citation>
    <scope>NUCLEOTIDE SEQUENCE [LARGE SCALE GENOMIC DNA]</scope>
    <source>
        <strain evidence="3 4">DSM 44489</strain>
    </source>
</reference>
<keyword evidence="2" id="KW-1133">Transmembrane helix</keyword>
<evidence type="ECO:0008006" key="5">
    <source>
        <dbReference type="Google" id="ProtNLM"/>
    </source>
</evidence>
<keyword evidence="2" id="KW-0472">Membrane</keyword>
<comment type="caution">
    <text evidence="3">The sequence shown here is derived from an EMBL/GenBank/DDBJ whole genome shotgun (WGS) entry which is preliminary data.</text>
</comment>
<dbReference type="Proteomes" id="UP000233766">
    <property type="component" value="Unassembled WGS sequence"/>
</dbReference>
<accession>A0A2N3VBJ2</accession>
<feature type="region of interest" description="Disordered" evidence="1">
    <location>
        <begin position="1"/>
        <end position="23"/>
    </location>
</feature>
<protein>
    <recommendedName>
        <fullName evidence="5">DUF4190 domain-containing protein</fullName>
    </recommendedName>
</protein>
<evidence type="ECO:0000313" key="4">
    <source>
        <dbReference type="Proteomes" id="UP000233766"/>
    </source>
</evidence>
<sequence>MSYPDNGPQGYPQGYPQNYYGPPPEHPQATTVLVLGVLGMSLCGVCAPFAWLKGRAVLAEIDGSGGQIGGRTQVYAGYILGIVGTCLLAFAVLIFGVALVLMIVGATAGSSA</sequence>
<keyword evidence="2" id="KW-0812">Transmembrane</keyword>
<gene>
    <name evidence="3" type="ORF">ATK86_3374</name>
</gene>
<dbReference type="AlphaFoldDB" id="A0A2N3VBJ2"/>
<evidence type="ECO:0000313" key="3">
    <source>
        <dbReference type="EMBL" id="PKV78988.1"/>
    </source>
</evidence>
<evidence type="ECO:0000256" key="1">
    <source>
        <dbReference type="SAM" id="MobiDB-lite"/>
    </source>
</evidence>
<feature type="transmembrane region" description="Helical" evidence="2">
    <location>
        <begin position="73"/>
        <end position="106"/>
    </location>
</feature>
<dbReference type="RefSeq" id="WP_101465330.1">
    <property type="nucleotide sequence ID" value="NZ_PJMW01000002.1"/>
</dbReference>
<dbReference type="EMBL" id="PJMW01000002">
    <property type="protein sequence ID" value="PKV78988.1"/>
    <property type="molecule type" value="Genomic_DNA"/>
</dbReference>
<evidence type="ECO:0000256" key="2">
    <source>
        <dbReference type="SAM" id="Phobius"/>
    </source>
</evidence>
<name>A0A2N3VBJ2_9NOCA</name>
<feature type="transmembrane region" description="Helical" evidence="2">
    <location>
        <begin position="32"/>
        <end position="52"/>
    </location>
</feature>
<proteinExistence type="predicted"/>
<dbReference type="OrthoDB" id="3733716at2"/>
<organism evidence="3 4">
    <name type="scientific">Nocardia fluminea</name>
    <dbReference type="NCBI Taxonomy" id="134984"/>
    <lineage>
        <taxon>Bacteria</taxon>
        <taxon>Bacillati</taxon>
        <taxon>Actinomycetota</taxon>
        <taxon>Actinomycetes</taxon>
        <taxon>Mycobacteriales</taxon>
        <taxon>Nocardiaceae</taxon>
        <taxon>Nocardia</taxon>
    </lineage>
</organism>
<feature type="compositionally biased region" description="Low complexity" evidence="1">
    <location>
        <begin position="1"/>
        <end position="20"/>
    </location>
</feature>